<feature type="compositionally biased region" description="Acidic residues" evidence="1">
    <location>
        <begin position="49"/>
        <end position="59"/>
    </location>
</feature>
<dbReference type="STRING" id="589865.DaAHT2_1727"/>
<feature type="region of interest" description="Disordered" evidence="1">
    <location>
        <begin position="167"/>
        <end position="195"/>
    </location>
</feature>
<dbReference type="Proteomes" id="UP000001508">
    <property type="component" value="Chromosome"/>
</dbReference>
<evidence type="ECO:0000313" key="3">
    <source>
        <dbReference type="EMBL" id="ADH86419.1"/>
    </source>
</evidence>
<accession>D6Z4E4</accession>
<dbReference type="InParanoid" id="D6Z4E4"/>
<dbReference type="KEGG" id="dak:DaAHT2_1727"/>
<reference evidence="4" key="1">
    <citation type="submission" date="2010-02" db="EMBL/GenBank/DDBJ databases">
        <title>Complete sequence of Desulfurivibrio alkaliphilus AHT2.</title>
        <authorList>
            <consortium name="US DOE Joint Genome Institute"/>
            <person name="Pitluck S."/>
            <person name="Chertkov O."/>
            <person name="Detter J.C."/>
            <person name="Han C."/>
            <person name="Tapia R."/>
            <person name="Larimer F."/>
            <person name="Land M."/>
            <person name="Hauser L."/>
            <person name="Kyrpides N."/>
            <person name="Mikhailova N."/>
            <person name="Sorokin D.Y."/>
            <person name="Muyzer G."/>
            <person name="Woyke T."/>
        </authorList>
    </citation>
    <scope>NUCLEOTIDE SEQUENCE [LARGE SCALE GENOMIC DNA]</scope>
    <source>
        <strain evidence="4">DSM 19089 / UNIQEM U267 / AHT2</strain>
    </source>
</reference>
<gene>
    <name evidence="3" type="ordered locus">DaAHT2_1727</name>
</gene>
<keyword evidence="4" id="KW-1185">Reference proteome</keyword>
<protein>
    <submittedName>
        <fullName evidence="3">Uncharacterized protein</fullName>
    </submittedName>
</protein>
<keyword evidence="2" id="KW-0812">Transmembrane</keyword>
<keyword evidence="2" id="KW-0472">Membrane</keyword>
<evidence type="ECO:0000313" key="4">
    <source>
        <dbReference type="Proteomes" id="UP000001508"/>
    </source>
</evidence>
<evidence type="ECO:0000256" key="1">
    <source>
        <dbReference type="SAM" id="MobiDB-lite"/>
    </source>
</evidence>
<evidence type="ECO:0000256" key="2">
    <source>
        <dbReference type="SAM" id="Phobius"/>
    </source>
</evidence>
<dbReference type="AlphaFoldDB" id="D6Z4E4"/>
<feature type="transmembrane region" description="Helical" evidence="2">
    <location>
        <begin position="127"/>
        <end position="146"/>
    </location>
</feature>
<sequence length="295" mass="32367">MAQGKGSDQDTLGSPPPILDKLDDDDWGDDWEAAFQSEDLAADEEALAEEFSFTDDQEQAAEGTGPSPAAETGEPESDAAAGPGLVSRLTDILPAAATTLINLGRELPQLPLKLWRSFRAMGRPQKIVTGAIALTLLFSLLLFSTLSRAPGPQIVLPDDPFGLQEPLDAAPPAEPAVSVAEPEVPHPPPTEPDRHRISLTDFLIPVPGDTGHGDIFLQLDLTLTVQTPPGEPLNPVLKAQLRESIYNFYRRRDPADLRRYSLARGDMLRDLRFWLEEHHPELEADAISFDRYWLN</sequence>
<feature type="compositionally biased region" description="Low complexity" evidence="1">
    <location>
        <begin position="167"/>
        <end position="182"/>
    </location>
</feature>
<organism evidence="3 4">
    <name type="scientific">Desulfurivibrio alkaliphilus (strain DSM 19089 / UNIQEM U267 / AHT2)</name>
    <dbReference type="NCBI Taxonomy" id="589865"/>
    <lineage>
        <taxon>Bacteria</taxon>
        <taxon>Pseudomonadati</taxon>
        <taxon>Thermodesulfobacteriota</taxon>
        <taxon>Desulfobulbia</taxon>
        <taxon>Desulfobulbales</taxon>
        <taxon>Desulfobulbaceae</taxon>
        <taxon>Desulfurivibrio</taxon>
    </lineage>
</organism>
<name>D6Z4E4_DESAT</name>
<feature type="region of interest" description="Disordered" evidence="1">
    <location>
        <begin position="1"/>
        <end position="29"/>
    </location>
</feature>
<proteinExistence type="predicted"/>
<dbReference type="RefSeq" id="WP_013163945.1">
    <property type="nucleotide sequence ID" value="NC_014216.1"/>
</dbReference>
<keyword evidence="2" id="KW-1133">Transmembrane helix</keyword>
<dbReference type="OrthoDB" id="5535697at2"/>
<feature type="region of interest" description="Disordered" evidence="1">
    <location>
        <begin position="49"/>
        <end position="82"/>
    </location>
</feature>
<dbReference type="EMBL" id="CP001940">
    <property type="protein sequence ID" value="ADH86419.1"/>
    <property type="molecule type" value="Genomic_DNA"/>
</dbReference>
<dbReference type="HOGENOM" id="CLU_942417_0_0_7"/>